<keyword evidence="11" id="KW-1185">Reference proteome</keyword>
<dbReference type="AlphaFoldDB" id="A0A8B9Z5Z7"/>
<dbReference type="InterPro" id="IPR001958">
    <property type="entry name" value="Tet-R_TetA/multi-R_MdtG-like"/>
</dbReference>
<dbReference type="GO" id="GO:0022857">
    <property type="term" value="F:transmembrane transporter activity"/>
    <property type="evidence" value="ECO:0007669"/>
    <property type="project" value="InterPro"/>
</dbReference>
<feature type="transmembrane region" description="Helical" evidence="8">
    <location>
        <begin position="72"/>
        <end position="97"/>
    </location>
</feature>
<organism evidence="10 11">
    <name type="scientific">Buteo japonicus</name>
    <dbReference type="NCBI Taxonomy" id="224669"/>
    <lineage>
        <taxon>Eukaryota</taxon>
        <taxon>Metazoa</taxon>
        <taxon>Chordata</taxon>
        <taxon>Craniata</taxon>
        <taxon>Vertebrata</taxon>
        <taxon>Euteleostomi</taxon>
        <taxon>Archelosauria</taxon>
        <taxon>Archosauria</taxon>
        <taxon>Dinosauria</taxon>
        <taxon>Saurischia</taxon>
        <taxon>Theropoda</taxon>
        <taxon>Coelurosauria</taxon>
        <taxon>Aves</taxon>
        <taxon>Neognathae</taxon>
        <taxon>Neoaves</taxon>
        <taxon>Telluraves</taxon>
        <taxon>Accipitrimorphae</taxon>
        <taxon>Accipitriformes</taxon>
        <taxon>Accipitridae</taxon>
        <taxon>Accipitrinae</taxon>
        <taxon>Buteo</taxon>
    </lineage>
</organism>
<keyword evidence="2" id="KW-1003">Cell membrane</keyword>
<keyword evidence="3 8" id="KW-0812">Transmembrane</keyword>
<evidence type="ECO:0000256" key="6">
    <source>
        <dbReference type="ARBA" id="ARBA00078639"/>
    </source>
</evidence>
<comment type="subcellular location">
    <subcellularLocation>
        <location evidence="1">Apical cell membrane</location>
        <topology evidence="1">Multi-pass membrane protein</topology>
    </subcellularLocation>
</comment>
<sequence length="385" mass="41470">MLLAFLATWAHCWLVFRWLSTSTPRSFSTWQLSCSCLDSVGLGYLQTTFGVLQLVGGPVFGRFADQFGARAALILSCASGSAFFLLTSISTSIPLLFLSRLPAVFMHGLPGAQKLITDLTTPSQRTDALGKLGLCFGIGIIIGSALGGVLSTKFGLTVSCFLPLTCINRVLINRSSSVGTSQSGNMFSIREILRLMKFPGVMEVFIVKVFAGLPVGLFLIMFSIISMDFFGLEAVESGYLMSYFGVLQMVVQGLVTGKLTNHCTERTLLRLSVFIFAGVGLGMALMRTVWHYCIVAVPMVFAFGTLGTITDSILTKAVPSSDTGTMLGICASVQPLTQTVGPTIGGVLYKHFGVSSFGYLQLIVNIGLFVYLLKSKIPLREMKSQ</sequence>
<dbReference type="Ensembl" id="ENSBJAT00000004456.1">
    <property type="protein sequence ID" value="ENSBJAP00000004343.1"/>
    <property type="gene ID" value="ENSBJAG00000002936.1"/>
</dbReference>
<reference evidence="10" key="1">
    <citation type="submission" date="2025-08" db="UniProtKB">
        <authorList>
            <consortium name="Ensembl"/>
        </authorList>
    </citation>
    <scope>IDENTIFICATION</scope>
</reference>
<evidence type="ECO:0000259" key="9">
    <source>
        <dbReference type="PROSITE" id="PS50850"/>
    </source>
</evidence>
<dbReference type="PANTHER" id="PTHR24002:SF3">
    <property type="entry name" value="SOLUTE CARRIER FAMILY 22 MEMBER 18"/>
    <property type="match status" value="1"/>
</dbReference>
<evidence type="ECO:0000256" key="4">
    <source>
        <dbReference type="ARBA" id="ARBA00022989"/>
    </source>
</evidence>
<accession>A0A8B9Z5Z7</accession>
<dbReference type="Pfam" id="PF07690">
    <property type="entry name" value="MFS_1"/>
    <property type="match status" value="1"/>
</dbReference>
<reference evidence="10" key="2">
    <citation type="submission" date="2025-09" db="UniProtKB">
        <authorList>
            <consortium name="Ensembl"/>
        </authorList>
    </citation>
    <scope>IDENTIFICATION</scope>
</reference>
<dbReference type="PANTHER" id="PTHR24002">
    <property type="entry name" value="SOLUTE CARRIER FAMILY 22 MEMBER 18"/>
    <property type="match status" value="1"/>
</dbReference>
<protein>
    <recommendedName>
        <fullName evidence="6">Organic cation transporter-like protein 2</fullName>
    </recommendedName>
</protein>
<feature type="transmembrane region" description="Helical" evidence="8">
    <location>
        <begin position="237"/>
        <end position="255"/>
    </location>
</feature>
<dbReference type="InterPro" id="IPR036259">
    <property type="entry name" value="MFS_trans_sf"/>
</dbReference>
<dbReference type="GO" id="GO:0016324">
    <property type="term" value="C:apical plasma membrane"/>
    <property type="evidence" value="ECO:0007669"/>
    <property type="project" value="UniProtKB-SubCell"/>
</dbReference>
<evidence type="ECO:0000313" key="10">
    <source>
        <dbReference type="Ensembl" id="ENSBJAP00000004343.1"/>
    </source>
</evidence>
<feature type="transmembrane region" description="Helical" evidence="8">
    <location>
        <begin position="41"/>
        <end position="60"/>
    </location>
</feature>
<evidence type="ECO:0000256" key="5">
    <source>
        <dbReference type="ARBA" id="ARBA00023136"/>
    </source>
</evidence>
<dbReference type="InterPro" id="IPR020846">
    <property type="entry name" value="MFS_dom"/>
</dbReference>
<proteinExistence type="predicted"/>
<evidence type="ECO:0000256" key="7">
    <source>
        <dbReference type="ARBA" id="ARBA00093348"/>
    </source>
</evidence>
<evidence type="ECO:0000256" key="3">
    <source>
        <dbReference type="ARBA" id="ARBA00022692"/>
    </source>
</evidence>
<dbReference type="GO" id="GO:0005635">
    <property type="term" value="C:nuclear envelope"/>
    <property type="evidence" value="ECO:0007669"/>
    <property type="project" value="TreeGrafter"/>
</dbReference>
<feature type="transmembrane region" description="Helical" evidence="8">
    <location>
        <begin position="204"/>
        <end position="225"/>
    </location>
</feature>
<name>A0A8B9Z5Z7_9AVES</name>
<feature type="transmembrane region" description="Helical" evidence="8">
    <location>
        <begin position="128"/>
        <end position="150"/>
    </location>
</feature>
<feature type="transmembrane region" description="Helical" evidence="8">
    <location>
        <begin position="267"/>
        <end position="283"/>
    </location>
</feature>
<comment type="function">
    <text evidence="7">May act as a transporter of organic cations based on a proton efflux antiport mechanism. May play a role in the transport of chloroquine and quinidine-related compounds in kidney. Plays a role in the regulation of lipid metabolism.</text>
</comment>
<dbReference type="CDD" id="cd17331">
    <property type="entry name" value="MFS_SLC22A18"/>
    <property type="match status" value="1"/>
</dbReference>
<dbReference type="PROSITE" id="PS50850">
    <property type="entry name" value="MFS"/>
    <property type="match status" value="1"/>
</dbReference>
<dbReference type="SUPFAM" id="SSF103473">
    <property type="entry name" value="MFS general substrate transporter"/>
    <property type="match status" value="1"/>
</dbReference>
<dbReference type="InterPro" id="IPR011701">
    <property type="entry name" value="MFS"/>
</dbReference>
<evidence type="ECO:0000313" key="11">
    <source>
        <dbReference type="Proteomes" id="UP000694555"/>
    </source>
</evidence>
<feature type="domain" description="Major facilitator superfamily (MFS) profile" evidence="9">
    <location>
        <begin position="1"/>
        <end position="379"/>
    </location>
</feature>
<evidence type="ECO:0000256" key="1">
    <source>
        <dbReference type="ARBA" id="ARBA00004424"/>
    </source>
</evidence>
<dbReference type="Proteomes" id="UP000694555">
    <property type="component" value="Unplaced"/>
</dbReference>
<keyword evidence="5 8" id="KW-0472">Membrane</keyword>
<keyword evidence="4 8" id="KW-1133">Transmembrane helix</keyword>
<evidence type="ECO:0000256" key="2">
    <source>
        <dbReference type="ARBA" id="ARBA00022475"/>
    </source>
</evidence>
<dbReference type="Gene3D" id="1.20.1250.20">
    <property type="entry name" value="MFS general substrate transporter like domains"/>
    <property type="match status" value="1"/>
</dbReference>
<dbReference type="PRINTS" id="PR01035">
    <property type="entry name" value="TCRTETA"/>
</dbReference>
<dbReference type="FunFam" id="1.20.1250.20:FF:000297">
    <property type="entry name" value="Solute carrier family 22 member 18"/>
    <property type="match status" value="1"/>
</dbReference>
<feature type="transmembrane region" description="Helical" evidence="8">
    <location>
        <begin position="354"/>
        <end position="373"/>
    </location>
</feature>
<evidence type="ECO:0000256" key="8">
    <source>
        <dbReference type="SAM" id="Phobius"/>
    </source>
</evidence>